<dbReference type="EMBL" id="JBEDNQ010000008">
    <property type="protein sequence ID" value="MEQ3552673.1"/>
    <property type="molecule type" value="Genomic_DNA"/>
</dbReference>
<protein>
    <submittedName>
        <fullName evidence="6">LysR family transcriptional regulator</fullName>
    </submittedName>
</protein>
<proteinExistence type="inferred from homology"/>
<keyword evidence="2" id="KW-0805">Transcription regulation</keyword>
<dbReference type="SUPFAM" id="SSF46785">
    <property type="entry name" value="Winged helix' DNA-binding domain"/>
    <property type="match status" value="1"/>
</dbReference>
<dbReference type="SUPFAM" id="SSF53850">
    <property type="entry name" value="Periplasmic binding protein-like II"/>
    <property type="match status" value="1"/>
</dbReference>
<keyword evidence="3" id="KW-0238">DNA-binding</keyword>
<feature type="domain" description="HTH lysR-type" evidence="5">
    <location>
        <begin position="1"/>
        <end position="60"/>
    </location>
</feature>
<dbReference type="InterPro" id="IPR036390">
    <property type="entry name" value="WH_DNA-bd_sf"/>
</dbReference>
<comment type="caution">
    <text evidence="6">The sequence shown here is derived from an EMBL/GenBank/DDBJ whole genome shotgun (WGS) entry which is preliminary data.</text>
</comment>
<dbReference type="PANTHER" id="PTHR30419:SF2">
    <property type="entry name" value="LYSR FAMILY TRANSCRIPTIONAL REGULATOR"/>
    <property type="match status" value="1"/>
</dbReference>
<comment type="similarity">
    <text evidence="1">Belongs to the LysR transcriptional regulatory family.</text>
</comment>
<evidence type="ECO:0000259" key="5">
    <source>
        <dbReference type="PROSITE" id="PS50931"/>
    </source>
</evidence>
<dbReference type="PANTHER" id="PTHR30419">
    <property type="entry name" value="HTH-TYPE TRANSCRIPTIONAL REGULATOR YBHD"/>
    <property type="match status" value="1"/>
</dbReference>
<evidence type="ECO:0000256" key="2">
    <source>
        <dbReference type="ARBA" id="ARBA00023015"/>
    </source>
</evidence>
<dbReference type="Pfam" id="PF00126">
    <property type="entry name" value="HTH_1"/>
    <property type="match status" value="1"/>
</dbReference>
<evidence type="ECO:0000313" key="6">
    <source>
        <dbReference type="EMBL" id="MEQ3552673.1"/>
    </source>
</evidence>
<keyword evidence="7" id="KW-1185">Reference proteome</keyword>
<evidence type="ECO:0000313" key="7">
    <source>
        <dbReference type="Proteomes" id="UP001494902"/>
    </source>
</evidence>
<reference evidence="6 7" key="1">
    <citation type="submission" date="2024-03" db="EMBL/GenBank/DDBJ databases">
        <title>Draft genome sequence of Pseudonocardia nematodicida JCM 31783.</title>
        <authorList>
            <person name="Butdee W."/>
            <person name="Duangmal K."/>
        </authorList>
    </citation>
    <scope>NUCLEOTIDE SEQUENCE [LARGE SCALE GENOMIC DNA]</scope>
    <source>
        <strain evidence="6 7">JCM 31783</strain>
    </source>
</reference>
<evidence type="ECO:0000256" key="4">
    <source>
        <dbReference type="ARBA" id="ARBA00023163"/>
    </source>
</evidence>
<evidence type="ECO:0000256" key="3">
    <source>
        <dbReference type="ARBA" id="ARBA00023125"/>
    </source>
</evidence>
<evidence type="ECO:0000256" key="1">
    <source>
        <dbReference type="ARBA" id="ARBA00009437"/>
    </source>
</evidence>
<dbReference type="InterPro" id="IPR000847">
    <property type="entry name" value="LysR_HTH_N"/>
</dbReference>
<name>A0ABV1KFM2_9PSEU</name>
<accession>A0ABV1KFM2</accession>
<dbReference type="Gene3D" id="1.10.10.10">
    <property type="entry name" value="Winged helix-like DNA-binding domain superfamily/Winged helix DNA-binding domain"/>
    <property type="match status" value="1"/>
</dbReference>
<dbReference type="RefSeq" id="WP_349299745.1">
    <property type="nucleotide sequence ID" value="NZ_JBEDNQ010000008.1"/>
</dbReference>
<dbReference type="Gene3D" id="3.40.190.10">
    <property type="entry name" value="Periplasmic binding protein-like II"/>
    <property type="match status" value="2"/>
</dbReference>
<dbReference type="InterPro" id="IPR005119">
    <property type="entry name" value="LysR_subst-bd"/>
</dbReference>
<keyword evidence="4" id="KW-0804">Transcription</keyword>
<dbReference type="InterPro" id="IPR050950">
    <property type="entry name" value="HTH-type_LysR_regulators"/>
</dbReference>
<dbReference type="Pfam" id="PF03466">
    <property type="entry name" value="LysR_substrate"/>
    <property type="match status" value="1"/>
</dbReference>
<sequence>MLSDLLDLRLFVAVVDEGSITAGAARVPLSLPSASARIRELERRAGTALLVRGRRGVRPTAAGLIFARHARDVVEDLRLLDDAVAAATRPAGHRLVLLAGASAMARLVPRAMISFLRECPDVDVVAEERSSTESARMLTEGGADVAVVIAGLVGTADGDDLLGDDSLVAVGAPDGVLARVRRPLAFAEIAEHPMVGLTEDSSLHRTLVTRLGDRAPLPRFRARAVDLGTVTALVAAGVGLAVVPRHVVDPALGLVVRELSDPWAHRVLTVRTATNAGAGAGGLVAHLRAAAAVDRPS</sequence>
<organism evidence="6 7">
    <name type="scientific">Pseudonocardia nematodicida</name>
    <dbReference type="NCBI Taxonomy" id="1206997"/>
    <lineage>
        <taxon>Bacteria</taxon>
        <taxon>Bacillati</taxon>
        <taxon>Actinomycetota</taxon>
        <taxon>Actinomycetes</taxon>
        <taxon>Pseudonocardiales</taxon>
        <taxon>Pseudonocardiaceae</taxon>
        <taxon>Pseudonocardia</taxon>
    </lineage>
</organism>
<dbReference type="PROSITE" id="PS50931">
    <property type="entry name" value="HTH_LYSR"/>
    <property type="match status" value="1"/>
</dbReference>
<gene>
    <name evidence="6" type="ORF">WIS52_19550</name>
</gene>
<dbReference type="InterPro" id="IPR036388">
    <property type="entry name" value="WH-like_DNA-bd_sf"/>
</dbReference>
<dbReference type="Proteomes" id="UP001494902">
    <property type="component" value="Unassembled WGS sequence"/>
</dbReference>